<feature type="transmembrane region" description="Helical" evidence="2">
    <location>
        <begin position="178"/>
        <end position="196"/>
    </location>
</feature>
<dbReference type="RefSeq" id="WP_007032763.1">
    <property type="nucleotide sequence ID" value="NZ_AOHO01000067.1"/>
</dbReference>
<sequence>MTESSERRNRLRVWYRPMTMRDSGEGHRVATPLELLFDLCFVVAVAQAAAGLHHAIAENHIGHGVLSFGMVFFAIWWGWLNFSWFASSFDTDDVPYRLVTLVQIAGGLTVAAGVSSAFDGDFGIVVAGYVLMRLAMVVQWLRAARTDPECRPAALRYAIGITIVQILWVVRLGLPESLALPSFFLLLVAELAVPVIAERKRWTGWHPHHIAERYGLFTIIVLGESILGATTAVKEGLEEGEHTGSLISLAAAGLVLVFSLWWLYFDQPGHVRLEKAKNLFTVASWGYGHYLIFASAAALGAGLEVAVDYDTHTGHVASLPAAMATTVPVAIYLVSVWLMHIGPTNECRPIAIGFPVTAVLVLAASFTPAPIHVTAGLAAALVVLTVVATHGEPVPGERAAESSIDAGQSVGAKKGTPL</sequence>
<feature type="transmembrane region" description="Helical" evidence="2">
    <location>
        <begin position="319"/>
        <end position="338"/>
    </location>
</feature>
<feature type="transmembrane region" description="Helical" evidence="2">
    <location>
        <begin position="94"/>
        <end position="116"/>
    </location>
</feature>
<dbReference type="PANTHER" id="PTHR36840">
    <property type="entry name" value="BLL5714 PROTEIN"/>
    <property type="match status" value="1"/>
</dbReference>
<feature type="region of interest" description="Disordered" evidence="1">
    <location>
        <begin position="396"/>
        <end position="418"/>
    </location>
</feature>
<dbReference type="PATRIC" id="fig|1284240.4.peg.5007"/>
<evidence type="ECO:0000313" key="3">
    <source>
        <dbReference type="EMBL" id="EME55580.1"/>
    </source>
</evidence>
<dbReference type="Proteomes" id="UP000054226">
    <property type="component" value="Unassembled WGS sequence"/>
</dbReference>
<evidence type="ECO:0008006" key="5">
    <source>
        <dbReference type="Google" id="ProtNLM"/>
    </source>
</evidence>
<gene>
    <name evidence="3" type="ORF">H074_24650</name>
</gene>
<accession>M2Y201</accession>
<feature type="transmembrane region" description="Helical" evidence="2">
    <location>
        <begin position="350"/>
        <end position="367"/>
    </location>
</feature>
<keyword evidence="2" id="KW-0472">Membrane</keyword>
<evidence type="ECO:0000256" key="1">
    <source>
        <dbReference type="SAM" id="MobiDB-lite"/>
    </source>
</evidence>
<feature type="transmembrane region" description="Helical" evidence="2">
    <location>
        <begin position="216"/>
        <end position="233"/>
    </location>
</feature>
<dbReference type="InterPro" id="IPR010640">
    <property type="entry name" value="Low_temperature_requirement_A"/>
</dbReference>
<proteinExistence type="predicted"/>
<name>M2Y201_9PSEU</name>
<dbReference type="AlphaFoldDB" id="M2Y201"/>
<comment type="caution">
    <text evidence="3">The sequence shown here is derived from an EMBL/GenBank/DDBJ whole genome shotgun (WGS) entry which is preliminary data.</text>
</comment>
<dbReference type="EMBL" id="AOHO01000067">
    <property type="protein sequence ID" value="EME55580.1"/>
    <property type="molecule type" value="Genomic_DNA"/>
</dbReference>
<organism evidence="3 4">
    <name type="scientific">Amycolatopsis decaplanina DSM 44594</name>
    <dbReference type="NCBI Taxonomy" id="1284240"/>
    <lineage>
        <taxon>Bacteria</taxon>
        <taxon>Bacillati</taxon>
        <taxon>Actinomycetota</taxon>
        <taxon>Actinomycetes</taxon>
        <taxon>Pseudonocardiales</taxon>
        <taxon>Pseudonocardiaceae</taxon>
        <taxon>Amycolatopsis</taxon>
    </lineage>
</organism>
<dbReference type="PANTHER" id="PTHR36840:SF1">
    <property type="entry name" value="BLL5714 PROTEIN"/>
    <property type="match status" value="1"/>
</dbReference>
<evidence type="ECO:0000313" key="4">
    <source>
        <dbReference type="Proteomes" id="UP000054226"/>
    </source>
</evidence>
<feature type="transmembrane region" description="Helical" evidence="2">
    <location>
        <begin position="286"/>
        <end position="307"/>
    </location>
</feature>
<dbReference type="Pfam" id="PF06772">
    <property type="entry name" value="LtrA"/>
    <property type="match status" value="1"/>
</dbReference>
<feature type="transmembrane region" description="Helical" evidence="2">
    <location>
        <begin position="122"/>
        <end position="141"/>
    </location>
</feature>
<protein>
    <recommendedName>
        <fullName evidence="5">Low temperature requirement protein LtrA</fullName>
    </recommendedName>
</protein>
<keyword evidence="2" id="KW-0812">Transmembrane</keyword>
<reference evidence="3 4" key="1">
    <citation type="journal article" date="2013" name="Genome Announc.">
        <title>Draft Genome Sequence of Amycolatopsis decaplanina Strain DSM 44594T.</title>
        <authorList>
            <person name="Kaur N."/>
            <person name="Kumar S."/>
            <person name="Bala M."/>
            <person name="Raghava G.P."/>
            <person name="Mayilraj S."/>
        </authorList>
    </citation>
    <scope>NUCLEOTIDE SEQUENCE [LARGE SCALE GENOMIC DNA]</scope>
    <source>
        <strain evidence="3 4">DSM 44594</strain>
    </source>
</reference>
<feature type="transmembrane region" description="Helical" evidence="2">
    <location>
        <begin position="153"/>
        <end position="172"/>
    </location>
</feature>
<keyword evidence="2" id="KW-1133">Transmembrane helix</keyword>
<evidence type="ECO:0000256" key="2">
    <source>
        <dbReference type="SAM" id="Phobius"/>
    </source>
</evidence>
<keyword evidence="4" id="KW-1185">Reference proteome</keyword>
<feature type="transmembrane region" description="Helical" evidence="2">
    <location>
        <begin position="245"/>
        <end position="265"/>
    </location>
</feature>
<feature type="transmembrane region" description="Helical" evidence="2">
    <location>
        <begin position="35"/>
        <end position="55"/>
    </location>
</feature>
<dbReference type="OrthoDB" id="7698234at2"/>
<feature type="transmembrane region" description="Helical" evidence="2">
    <location>
        <begin position="61"/>
        <end position="82"/>
    </location>
</feature>